<dbReference type="WBParaSite" id="HPBE_0001622001-mRNA-1">
    <property type="protein sequence ID" value="HPBE_0001622001-mRNA-1"/>
    <property type="gene ID" value="HPBE_0001622001"/>
</dbReference>
<accession>A0A3P8BEW7</accession>
<evidence type="ECO:0000313" key="2">
    <source>
        <dbReference type="EMBL" id="VDP05295.1"/>
    </source>
</evidence>
<dbReference type="AlphaFoldDB" id="A0A183G419"/>
<dbReference type="EMBL" id="UZAH01029293">
    <property type="protein sequence ID" value="VDP05295.1"/>
    <property type="molecule type" value="Genomic_DNA"/>
</dbReference>
<evidence type="ECO:0000313" key="3">
    <source>
        <dbReference type="Proteomes" id="UP000050761"/>
    </source>
</evidence>
<organism evidence="3 4">
    <name type="scientific">Heligmosomoides polygyrus</name>
    <name type="common">Parasitic roundworm</name>
    <dbReference type="NCBI Taxonomy" id="6339"/>
    <lineage>
        <taxon>Eukaryota</taxon>
        <taxon>Metazoa</taxon>
        <taxon>Ecdysozoa</taxon>
        <taxon>Nematoda</taxon>
        <taxon>Chromadorea</taxon>
        <taxon>Rhabditida</taxon>
        <taxon>Rhabditina</taxon>
        <taxon>Rhabditomorpha</taxon>
        <taxon>Strongyloidea</taxon>
        <taxon>Heligmosomidae</taxon>
        <taxon>Heligmosomoides</taxon>
    </lineage>
</organism>
<protein>
    <submittedName>
        <fullName evidence="4">Gag-pol polyprotein</fullName>
    </submittedName>
</protein>
<keyword evidence="3" id="KW-1185">Reference proteome</keyword>
<accession>A0A183G419</accession>
<evidence type="ECO:0000256" key="1">
    <source>
        <dbReference type="SAM" id="MobiDB-lite"/>
    </source>
</evidence>
<evidence type="ECO:0000313" key="4">
    <source>
        <dbReference type="WBParaSite" id="HPBE_0001622001-mRNA-1"/>
    </source>
</evidence>
<feature type="region of interest" description="Disordered" evidence="1">
    <location>
        <begin position="28"/>
        <end position="65"/>
    </location>
</feature>
<name>A0A183G419_HELPZ</name>
<sequence>MPAHYVLQGGARMLENAAMTTSTVNYVARKKPRSRQRDWKMIKDSCVSQASRQSSHPKSRNHGIKNYQTKSIIATQDLQSHLDVVVYEGPLSLLLNMGAMITMTFEVKLETTQKAEATR</sequence>
<reference evidence="4" key="2">
    <citation type="submission" date="2019-09" db="UniProtKB">
        <authorList>
            <consortium name="WormBaseParasite"/>
        </authorList>
    </citation>
    <scope>IDENTIFICATION</scope>
</reference>
<reference evidence="2 3" key="1">
    <citation type="submission" date="2018-11" db="EMBL/GenBank/DDBJ databases">
        <authorList>
            <consortium name="Pathogen Informatics"/>
        </authorList>
    </citation>
    <scope>NUCLEOTIDE SEQUENCE [LARGE SCALE GENOMIC DNA]</scope>
</reference>
<proteinExistence type="predicted"/>
<gene>
    <name evidence="2" type="ORF">HPBE_LOCUS16219</name>
</gene>
<dbReference type="Proteomes" id="UP000050761">
    <property type="component" value="Unassembled WGS sequence"/>
</dbReference>